<protein>
    <recommendedName>
        <fullName evidence="6">GerMN domain-containing protein</fullName>
    </recommendedName>
</protein>
<sequence length="303" mass="31825">MTDLHDLLRDAVDDIEPTDRLAELRTRTASPARAAARPWFWAAGATVLATAAAVAVVAVVGDGPDAPGHHHDDMAMDPPASTQLVPAYFVGDAPGGEGRLYREFEEVASGEPLQRALERIEHPAADPDYRTTWTPGSFESATLGDGTIEVELGDAGLPAPDGIAAQQVVYTLQGALGQRLPVQFVDDGRPVGDSYQAAPSADVLNPVSISDPAEGNSYAGAMEARGRAEASVHWELQDPSRQTVREGRAAAPGSGPGLRPWSVRVDLAGLAPGSYTFVVVLPDPSGGAELSLLDHDTRTITVR</sequence>
<keyword evidence="5" id="KW-1185">Reference proteome</keyword>
<reference evidence="5" key="1">
    <citation type="journal article" date="2019" name="Int. J. Syst. Evol. Microbiol.">
        <title>The Global Catalogue of Microorganisms (GCM) 10K type strain sequencing project: providing services to taxonomists for standard genome sequencing and annotation.</title>
        <authorList>
            <consortium name="The Broad Institute Genomics Platform"/>
            <consortium name="The Broad Institute Genome Sequencing Center for Infectious Disease"/>
            <person name="Wu L."/>
            <person name="Ma J."/>
        </authorList>
    </citation>
    <scope>NUCLEOTIDE SEQUENCE [LARGE SCALE GENOMIC DNA]</scope>
    <source>
        <strain evidence="5">JCM 18531</strain>
    </source>
</reference>
<proteinExistence type="predicted"/>
<dbReference type="Proteomes" id="UP001499974">
    <property type="component" value="Unassembled WGS sequence"/>
</dbReference>
<evidence type="ECO:0000259" key="2">
    <source>
        <dbReference type="Pfam" id="PF10646"/>
    </source>
</evidence>
<feature type="transmembrane region" description="Helical" evidence="1">
    <location>
        <begin position="39"/>
        <end position="60"/>
    </location>
</feature>
<evidence type="ECO:0008006" key="6">
    <source>
        <dbReference type="Google" id="ProtNLM"/>
    </source>
</evidence>
<keyword evidence="1" id="KW-0812">Transmembrane</keyword>
<evidence type="ECO:0000313" key="4">
    <source>
        <dbReference type="EMBL" id="GAA4694234.1"/>
    </source>
</evidence>
<keyword evidence="1" id="KW-1133">Transmembrane helix</keyword>
<accession>A0ABP8WSB0</accession>
<dbReference type="InterPro" id="IPR018911">
    <property type="entry name" value="Gmad2_Ig-like_dom"/>
</dbReference>
<gene>
    <name evidence="4" type="ORF">GCM10023349_06570</name>
</gene>
<dbReference type="InterPro" id="IPR019606">
    <property type="entry name" value="GerMN"/>
</dbReference>
<feature type="domain" description="Bacterial spore germination immunoglobulin-like" evidence="3">
    <location>
        <begin position="207"/>
        <end position="288"/>
    </location>
</feature>
<evidence type="ECO:0000259" key="3">
    <source>
        <dbReference type="Pfam" id="PF10648"/>
    </source>
</evidence>
<comment type="caution">
    <text evidence="4">The sequence shown here is derived from an EMBL/GenBank/DDBJ whole genome shotgun (WGS) entry which is preliminary data.</text>
</comment>
<dbReference type="Pfam" id="PF10648">
    <property type="entry name" value="Gmad2"/>
    <property type="match status" value="1"/>
</dbReference>
<dbReference type="Pfam" id="PF10646">
    <property type="entry name" value="Germane"/>
    <property type="match status" value="1"/>
</dbReference>
<feature type="domain" description="GerMN" evidence="2">
    <location>
        <begin position="88"/>
        <end position="191"/>
    </location>
</feature>
<name>A0ABP8WSB0_9ACTN</name>
<evidence type="ECO:0000313" key="5">
    <source>
        <dbReference type="Proteomes" id="UP001499974"/>
    </source>
</evidence>
<evidence type="ECO:0000256" key="1">
    <source>
        <dbReference type="SAM" id="Phobius"/>
    </source>
</evidence>
<keyword evidence="1" id="KW-0472">Membrane</keyword>
<dbReference type="EMBL" id="BAABKM010000002">
    <property type="protein sequence ID" value="GAA4694234.1"/>
    <property type="molecule type" value="Genomic_DNA"/>
</dbReference>
<dbReference type="RefSeq" id="WP_345519232.1">
    <property type="nucleotide sequence ID" value="NZ_BAABKM010000002.1"/>
</dbReference>
<organism evidence="4 5">
    <name type="scientific">Nocardioides conyzicola</name>
    <dbReference type="NCBI Taxonomy" id="1651781"/>
    <lineage>
        <taxon>Bacteria</taxon>
        <taxon>Bacillati</taxon>
        <taxon>Actinomycetota</taxon>
        <taxon>Actinomycetes</taxon>
        <taxon>Propionibacteriales</taxon>
        <taxon>Nocardioidaceae</taxon>
        <taxon>Nocardioides</taxon>
    </lineage>
</organism>